<organism evidence="3 4">
    <name type="scientific">Culex pipiens pipiens</name>
    <name type="common">Northern house mosquito</name>
    <dbReference type="NCBI Taxonomy" id="38569"/>
    <lineage>
        <taxon>Eukaryota</taxon>
        <taxon>Metazoa</taxon>
        <taxon>Ecdysozoa</taxon>
        <taxon>Arthropoda</taxon>
        <taxon>Hexapoda</taxon>
        <taxon>Insecta</taxon>
        <taxon>Pterygota</taxon>
        <taxon>Neoptera</taxon>
        <taxon>Endopterygota</taxon>
        <taxon>Diptera</taxon>
        <taxon>Nematocera</taxon>
        <taxon>Culicoidea</taxon>
        <taxon>Culicidae</taxon>
        <taxon>Culicinae</taxon>
        <taxon>Culicini</taxon>
        <taxon>Culex</taxon>
        <taxon>Culex</taxon>
    </lineage>
</organism>
<feature type="signal peptide" evidence="2">
    <location>
        <begin position="1"/>
        <end position="20"/>
    </location>
</feature>
<dbReference type="AlphaFoldDB" id="A0ABD1CLF5"/>
<evidence type="ECO:0000313" key="4">
    <source>
        <dbReference type="Proteomes" id="UP001562425"/>
    </source>
</evidence>
<keyword evidence="2" id="KW-0732">Signal</keyword>
<gene>
    <name evidence="3" type="ORF">pipiens_016693</name>
</gene>
<proteinExistence type="predicted"/>
<name>A0ABD1CLF5_CULPP</name>
<dbReference type="EMBL" id="JBEHCU010011399">
    <property type="protein sequence ID" value="KAL1376779.1"/>
    <property type="molecule type" value="Genomic_DNA"/>
</dbReference>
<accession>A0ABD1CLF5</accession>
<reference evidence="3 4" key="1">
    <citation type="submission" date="2024-05" db="EMBL/GenBank/DDBJ databases">
        <title>Culex pipiens pipiens assembly and annotation.</title>
        <authorList>
            <person name="Alout H."/>
            <person name="Durand T."/>
        </authorList>
    </citation>
    <scope>NUCLEOTIDE SEQUENCE [LARGE SCALE GENOMIC DNA]</scope>
    <source>
        <strain evidence="3">HA-2024</strain>
        <tissue evidence="3">Whole body</tissue>
    </source>
</reference>
<feature type="chain" id="PRO_5044823903" evidence="2">
    <location>
        <begin position="21"/>
        <end position="129"/>
    </location>
</feature>
<protein>
    <submittedName>
        <fullName evidence="3">Uncharacterized protein</fullName>
    </submittedName>
</protein>
<evidence type="ECO:0000256" key="2">
    <source>
        <dbReference type="SAM" id="SignalP"/>
    </source>
</evidence>
<feature type="region of interest" description="Disordered" evidence="1">
    <location>
        <begin position="92"/>
        <end position="112"/>
    </location>
</feature>
<evidence type="ECO:0000256" key="1">
    <source>
        <dbReference type="SAM" id="MobiDB-lite"/>
    </source>
</evidence>
<comment type="caution">
    <text evidence="3">The sequence shown here is derived from an EMBL/GenBank/DDBJ whole genome shotgun (WGS) entry which is preliminary data.</text>
</comment>
<keyword evidence="4" id="KW-1185">Reference proteome</keyword>
<dbReference type="Proteomes" id="UP001562425">
    <property type="component" value="Unassembled WGS sequence"/>
</dbReference>
<sequence>MGFIKLTWTALMIFLTSATGNEVLREKRHLLLTEDSATGILAAIAIPLEKEKPHGVDIFCSYNFEMNYGMTTEASDWTDPWKRFRVKETENGLAEAGGEGGGERRRKRSPARGITRRKVYHVIEEQLRV</sequence>
<evidence type="ECO:0000313" key="3">
    <source>
        <dbReference type="EMBL" id="KAL1376779.1"/>
    </source>
</evidence>